<keyword evidence="8 10" id="KW-1133">Transmembrane helix</keyword>
<dbReference type="GO" id="GO:0009276">
    <property type="term" value="C:Gram-negative-bacterium-type cell wall"/>
    <property type="evidence" value="ECO:0007669"/>
    <property type="project" value="InterPro"/>
</dbReference>
<dbReference type="InterPro" id="IPR007812">
    <property type="entry name" value="T2SS_protein-GspL"/>
</dbReference>
<dbReference type="InterPro" id="IPR043129">
    <property type="entry name" value="ATPase_NBD"/>
</dbReference>
<dbReference type="HOGENOM" id="CLU_577064_0_0_4"/>
<comment type="similarity">
    <text evidence="2">Belongs to the GSP L family.</text>
</comment>
<evidence type="ECO:0000259" key="11">
    <source>
        <dbReference type="Pfam" id="PF05134"/>
    </source>
</evidence>
<proteinExistence type="inferred from homology"/>
<keyword evidence="5" id="KW-0997">Cell inner membrane</keyword>
<dbReference type="GO" id="GO:0015628">
    <property type="term" value="P:protein secretion by the type II secretion system"/>
    <property type="evidence" value="ECO:0007669"/>
    <property type="project" value="InterPro"/>
</dbReference>
<evidence type="ECO:0000256" key="1">
    <source>
        <dbReference type="ARBA" id="ARBA00004377"/>
    </source>
</evidence>
<keyword evidence="3" id="KW-0813">Transport</keyword>
<dbReference type="Gene3D" id="3.30.420.380">
    <property type="match status" value="1"/>
</dbReference>
<keyword evidence="6 10" id="KW-0812">Transmembrane</keyword>
<dbReference type="GO" id="GO:0005886">
    <property type="term" value="C:plasma membrane"/>
    <property type="evidence" value="ECO:0007669"/>
    <property type="project" value="UniProtKB-SubCell"/>
</dbReference>
<dbReference type="RefSeq" id="WP_012402422.1">
    <property type="nucleotide sequence ID" value="NC_010622.1"/>
</dbReference>
<feature type="domain" description="GspL periplasmic" evidence="12">
    <location>
        <begin position="310"/>
        <end position="427"/>
    </location>
</feature>
<dbReference type="AlphaFoldDB" id="B2JJP9"/>
<evidence type="ECO:0000313" key="13">
    <source>
        <dbReference type="EMBL" id="ACC72247.1"/>
    </source>
</evidence>
<dbReference type="NCBIfam" id="TIGR01709">
    <property type="entry name" value="typeII_sec_gspL"/>
    <property type="match status" value="1"/>
</dbReference>
<evidence type="ECO:0000313" key="14">
    <source>
        <dbReference type="Proteomes" id="UP000001192"/>
    </source>
</evidence>
<evidence type="ECO:0000256" key="6">
    <source>
        <dbReference type="ARBA" id="ARBA00022692"/>
    </source>
</evidence>
<evidence type="ECO:0000256" key="5">
    <source>
        <dbReference type="ARBA" id="ARBA00022519"/>
    </source>
</evidence>
<evidence type="ECO:0000259" key="12">
    <source>
        <dbReference type="Pfam" id="PF12693"/>
    </source>
</evidence>
<dbReference type="Pfam" id="PF05134">
    <property type="entry name" value="T2SSL"/>
    <property type="match status" value="1"/>
</dbReference>
<gene>
    <name evidence="13" type="ordered locus">Bphy_3079</name>
</gene>
<sequence length="459" mass="48962">MSTLIVLLPPRDPAVPSQEWQLPELPFLLLDKSGRIQRAGRSAPGLLPRAGATVLMLAARDCLMLAATVPPLKGPRLRQALPNVVEDQLIQDAQTTHIALDPKPLDSTRHVLAIIDRGWFRFVLETFAAAGHRNVKAVPVARCLPQPAMNTIAAVAAQAHAEETVAAGADSAPPLDAPDGVDITPVVAAVLGHVVSSTAAVLGEGAVDTSPPRVELALARGPLGEGLAVPEAAVGATVAALAGNAPVTLYTLVDLPGSEPRMSSTARGRSSVAGALPLSFETLARNAIQCRFDLAQFEFAVQPWRLDRATLRRLRLPLWLLVATVLVAIIGANVQWLMLSRQRDAIGAQMTELLLNTFPKTTVVLDAPDQMARQLQQLRVAAGELSPDDFLSLADGLARSLGPIPVNSLAALDYHDRRIEVTFKPEVKVDPDFPQRLMRNGLNGAIDSNTGKWTIRNGQ</sequence>
<dbReference type="EMBL" id="CP001043">
    <property type="protein sequence ID" value="ACC72247.1"/>
    <property type="molecule type" value="Genomic_DNA"/>
</dbReference>
<dbReference type="SUPFAM" id="SSF53067">
    <property type="entry name" value="Actin-like ATPase domain"/>
    <property type="match status" value="1"/>
</dbReference>
<dbReference type="eggNOG" id="COG3297">
    <property type="taxonomic scope" value="Bacteria"/>
</dbReference>
<dbReference type="InterPro" id="IPR024230">
    <property type="entry name" value="GspL_cyto_dom"/>
</dbReference>
<keyword evidence="4" id="KW-1003">Cell membrane</keyword>
<feature type="transmembrane region" description="Helical" evidence="10">
    <location>
        <begin position="318"/>
        <end position="339"/>
    </location>
</feature>
<keyword evidence="9 10" id="KW-0472">Membrane</keyword>
<keyword evidence="14" id="KW-1185">Reference proteome</keyword>
<evidence type="ECO:0000256" key="7">
    <source>
        <dbReference type="ARBA" id="ARBA00022927"/>
    </source>
</evidence>
<feature type="domain" description="GspL cytoplasmic actin-ATPase-like" evidence="11">
    <location>
        <begin position="48"/>
        <end position="148"/>
    </location>
</feature>
<dbReference type="KEGG" id="bph:Bphy_3079"/>
<reference evidence="14" key="1">
    <citation type="journal article" date="2014" name="Stand. Genomic Sci.">
        <title>Complete genome sequence of Burkholderia phymatum STM815(T), a broad host range and efficient nitrogen-fixing symbiont of Mimosa species.</title>
        <authorList>
            <person name="Moulin L."/>
            <person name="Klonowska A."/>
            <person name="Caroline B."/>
            <person name="Booth K."/>
            <person name="Vriezen J.A."/>
            <person name="Melkonian R."/>
            <person name="James E.K."/>
            <person name="Young J.P."/>
            <person name="Bena G."/>
            <person name="Hauser L."/>
            <person name="Land M."/>
            <person name="Kyrpides N."/>
            <person name="Bruce D."/>
            <person name="Chain P."/>
            <person name="Copeland A."/>
            <person name="Pitluck S."/>
            <person name="Woyke T."/>
            <person name="Lizotte-Waniewski M."/>
            <person name="Bristow J."/>
            <person name="Riley M."/>
        </authorList>
    </citation>
    <scope>NUCLEOTIDE SEQUENCE [LARGE SCALE GENOMIC DNA]</scope>
    <source>
        <strain evidence="14">DSM 17167 / CIP 108236 / LMG 21445 / STM815</strain>
    </source>
</reference>
<evidence type="ECO:0000256" key="2">
    <source>
        <dbReference type="ARBA" id="ARBA00005318"/>
    </source>
</evidence>
<evidence type="ECO:0000256" key="4">
    <source>
        <dbReference type="ARBA" id="ARBA00022475"/>
    </source>
</evidence>
<evidence type="ECO:0000256" key="3">
    <source>
        <dbReference type="ARBA" id="ARBA00022448"/>
    </source>
</evidence>
<dbReference type="STRING" id="391038.Bphy_3079"/>
<evidence type="ECO:0000256" key="9">
    <source>
        <dbReference type="ARBA" id="ARBA00023136"/>
    </source>
</evidence>
<dbReference type="InterPro" id="IPR025691">
    <property type="entry name" value="GspL_pp_dom"/>
</dbReference>
<comment type="subcellular location">
    <subcellularLocation>
        <location evidence="1">Cell inner membrane</location>
        <topology evidence="1">Single-pass membrane protein</topology>
    </subcellularLocation>
</comment>
<dbReference type="Pfam" id="PF12693">
    <property type="entry name" value="GspL_C"/>
    <property type="match status" value="1"/>
</dbReference>
<keyword evidence="7" id="KW-0653">Protein transport</keyword>
<evidence type="ECO:0000256" key="8">
    <source>
        <dbReference type="ARBA" id="ARBA00022989"/>
    </source>
</evidence>
<protein>
    <submittedName>
        <fullName evidence="13">General secretion pathway protein L</fullName>
    </submittedName>
</protein>
<evidence type="ECO:0000256" key="10">
    <source>
        <dbReference type="SAM" id="Phobius"/>
    </source>
</evidence>
<name>B2JJP9_PARP8</name>
<organism evidence="13 14">
    <name type="scientific">Paraburkholderia phymatum (strain DSM 17167 / CIP 108236 / LMG 21445 / STM815)</name>
    <name type="common">Burkholderia phymatum</name>
    <dbReference type="NCBI Taxonomy" id="391038"/>
    <lineage>
        <taxon>Bacteria</taxon>
        <taxon>Pseudomonadati</taxon>
        <taxon>Pseudomonadota</taxon>
        <taxon>Betaproteobacteria</taxon>
        <taxon>Burkholderiales</taxon>
        <taxon>Burkholderiaceae</taxon>
        <taxon>Paraburkholderia</taxon>
    </lineage>
</organism>
<dbReference type="GO" id="GO:0015627">
    <property type="term" value="C:type II protein secretion system complex"/>
    <property type="evidence" value="ECO:0007669"/>
    <property type="project" value="InterPro"/>
</dbReference>
<accession>B2JJP9</accession>
<dbReference type="OrthoDB" id="8557903at2"/>
<dbReference type="Proteomes" id="UP000001192">
    <property type="component" value="Chromosome 1"/>
</dbReference>